<feature type="domain" description="Ig-like" evidence="15">
    <location>
        <begin position="45"/>
        <end position="154"/>
    </location>
</feature>
<dbReference type="CDD" id="cd03517">
    <property type="entry name" value="Link_domain_CSPGs_modules_1_3"/>
    <property type="match status" value="1"/>
</dbReference>
<dbReference type="SMART" id="SM00406">
    <property type="entry name" value="IGv"/>
    <property type="match status" value="1"/>
</dbReference>
<dbReference type="GO" id="GO:0010001">
    <property type="term" value="P:glial cell differentiation"/>
    <property type="evidence" value="ECO:0007669"/>
    <property type="project" value="TreeGrafter"/>
</dbReference>
<evidence type="ECO:0000256" key="5">
    <source>
        <dbReference type="ARBA" id="ARBA00022729"/>
    </source>
</evidence>
<dbReference type="InterPro" id="IPR016187">
    <property type="entry name" value="CTDL_fold"/>
</dbReference>
<dbReference type="Proteomes" id="UP001460270">
    <property type="component" value="Unassembled WGS sequence"/>
</dbReference>
<evidence type="ECO:0000256" key="11">
    <source>
        <dbReference type="ARBA" id="ARBA00023319"/>
    </source>
</evidence>
<comment type="subcellular location">
    <subcellularLocation>
        <location evidence="1">Secreted</location>
        <location evidence="1">Extracellular space</location>
        <location evidence="1">Extracellular matrix</location>
    </subcellularLocation>
</comment>
<feature type="domain" description="Link" evidence="16">
    <location>
        <begin position="156"/>
        <end position="251"/>
    </location>
</feature>
<dbReference type="SMART" id="SM00445">
    <property type="entry name" value="LINK"/>
    <property type="match status" value="2"/>
</dbReference>
<feature type="region of interest" description="Disordered" evidence="13">
    <location>
        <begin position="420"/>
        <end position="441"/>
    </location>
</feature>
<keyword evidence="18" id="KW-1185">Reference proteome</keyword>
<evidence type="ECO:0000256" key="1">
    <source>
        <dbReference type="ARBA" id="ARBA00004498"/>
    </source>
</evidence>
<feature type="region of interest" description="Disordered" evidence="13">
    <location>
        <begin position="709"/>
        <end position="738"/>
    </location>
</feature>
<feature type="chain" id="PRO_5043620456" description="Versican core protein-like" evidence="14">
    <location>
        <begin position="26"/>
        <end position="1349"/>
    </location>
</feature>
<feature type="region of interest" description="Disordered" evidence="13">
    <location>
        <begin position="1044"/>
        <end position="1088"/>
    </location>
</feature>
<dbReference type="InterPro" id="IPR013783">
    <property type="entry name" value="Ig-like_fold"/>
</dbReference>
<dbReference type="InterPro" id="IPR003599">
    <property type="entry name" value="Ig_sub"/>
</dbReference>
<dbReference type="PANTHER" id="PTHR22804:SF6">
    <property type="entry name" value="VERSICAN CORE PROTEIN"/>
    <property type="match status" value="1"/>
</dbReference>
<feature type="compositionally biased region" description="Polar residues" evidence="13">
    <location>
        <begin position="1044"/>
        <end position="1071"/>
    </location>
</feature>
<keyword evidence="5 14" id="KW-0732">Signal</keyword>
<dbReference type="InterPro" id="IPR036179">
    <property type="entry name" value="Ig-like_dom_sf"/>
</dbReference>
<dbReference type="GO" id="GO:0002052">
    <property type="term" value="P:positive regulation of neuroblast proliferation"/>
    <property type="evidence" value="ECO:0007669"/>
    <property type="project" value="TreeGrafter"/>
</dbReference>
<dbReference type="FunFam" id="3.10.100.10:FF:000011">
    <property type="entry name" value="Aggrecan core protein"/>
    <property type="match status" value="1"/>
</dbReference>
<feature type="region of interest" description="Disordered" evidence="13">
    <location>
        <begin position="1130"/>
        <end position="1162"/>
    </location>
</feature>
<dbReference type="GO" id="GO:0005615">
    <property type="term" value="C:extracellular space"/>
    <property type="evidence" value="ECO:0007669"/>
    <property type="project" value="TreeGrafter"/>
</dbReference>
<comment type="caution">
    <text evidence="17">The sequence shown here is derived from an EMBL/GenBank/DDBJ whole genome shotgun (WGS) entry which is preliminary data.</text>
</comment>
<feature type="region of interest" description="Disordered" evidence="13">
    <location>
        <begin position="651"/>
        <end position="672"/>
    </location>
</feature>
<feature type="domain" description="Link" evidence="16">
    <location>
        <begin position="256"/>
        <end position="353"/>
    </location>
</feature>
<dbReference type="GO" id="GO:0045202">
    <property type="term" value="C:synapse"/>
    <property type="evidence" value="ECO:0007669"/>
    <property type="project" value="TreeGrafter"/>
</dbReference>
<dbReference type="InterPro" id="IPR050691">
    <property type="entry name" value="Hyaluronan_bind_Proteoglycan"/>
</dbReference>
<keyword evidence="4" id="KW-0245">EGF-like domain</keyword>
<dbReference type="SUPFAM" id="SSF48726">
    <property type="entry name" value="Immunoglobulin"/>
    <property type="match status" value="1"/>
</dbReference>
<gene>
    <name evidence="17" type="ORF">WMY93_004611</name>
</gene>
<dbReference type="PANTHER" id="PTHR22804">
    <property type="entry name" value="AGGRECAN/VERSICAN PROTEOGLYCAN"/>
    <property type="match status" value="1"/>
</dbReference>
<evidence type="ECO:0000256" key="4">
    <source>
        <dbReference type="ARBA" id="ARBA00022536"/>
    </source>
</evidence>
<evidence type="ECO:0000256" key="9">
    <source>
        <dbReference type="ARBA" id="ARBA00023157"/>
    </source>
</evidence>
<evidence type="ECO:0000256" key="3">
    <source>
        <dbReference type="ARBA" id="ARBA00022530"/>
    </source>
</evidence>
<evidence type="ECO:0000256" key="10">
    <source>
        <dbReference type="ARBA" id="ARBA00023180"/>
    </source>
</evidence>
<dbReference type="PROSITE" id="PS50835">
    <property type="entry name" value="IG_LIKE"/>
    <property type="match status" value="1"/>
</dbReference>
<feature type="compositionally biased region" description="Polar residues" evidence="13">
    <location>
        <begin position="1130"/>
        <end position="1141"/>
    </location>
</feature>
<comment type="caution">
    <text evidence="12">Lacks conserved residue(s) required for the propagation of feature annotation.</text>
</comment>
<feature type="compositionally biased region" description="Low complexity" evidence="13">
    <location>
        <begin position="427"/>
        <end position="440"/>
    </location>
</feature>
<dbReference type="SMART" id="SM00409">
    <property type="entry name" value="IG"/>
    <property type="match status" value="1"/>
</dbReference>
<protein>
    <recommendedName>
        <fullName evidence="19">Versican core protein-like</fullName>
    </recommendedName>
</protein>
<dbReference type="InterPro" id="IPR000538">
    <property type="entry name" value="Link_dom"/>
</dbReference>
<dbReference type="InterPro" id="IPR007110">
    <property type="entry name" value="Ig-like_dom"/>
</dbReference>
<dbReference type="GO" id="GO:0005540">
    <property type="term" value="F:hyaluronic acid binding"/>
    <property type="evidence" value="ECO:0007669"/>
    <property type="project" value="InterPro"/>
</dbReference>
<keyword evidence="7" id="KW-0106">Calcium</keyword>
<evidence type="ECO:0000256" key="8">
    <source>
        <dbReference type="ARBA" id="ARBA00022974"/>
    </source>
</evidence>
<dbReference type="Gene3D" id="2.60.40.10">
    <property type="entry name" value="Immunoglobulins"/>
    <property type="match status" value="1"/>
</dbReference>
<dbReference type="SUPFAM" id="SSF56436">
    <property type="entry name" value="C-type lectin-like"/>
    <property type="match status" value="2"/>
</dbReference>
<keyword evidence="11" id="KW-0393">Immunoglobulin domain</keyword>
<feature type="region of interest" description="Disordered" evidence="13">
    <location>
        <begin position="526"/>
        <end position="562"/>
    </location>
</feature>
<evidence type="ECO:0000256" key="2">
    <source>
        <dbReference type="ARBA" id="ARBA00022525"/>
    </source>
</evidence>
<dbReference type="PROSITE" id="PS01241">
    <property type="entry name" value="LINK_1"/>
    <property type="match status" value="2"/>
</dbReference>
<feature type="signal peptide" evidence="14">
    <location>
        <begin position="1"/>
        <end position="25"/>
    </location>
</feature>
<feature type="region of interest" description="Disordered" evidence="13">
    <location>
        <begin position="873"/>
        <end position="892"/>
    </location>
</feature>
<evidence type="ECO:0000313" key="17">
    <source>
        <dbReference type="EMBL" id="KAK7933715.1"/>
    </source>
</evidence>
<feature type="compositionally biased region" description="Low complexity" evidence="13">
    <location>
        <begin position="533"/>
        <end position="561"/>
    </location>
</feature>
<evidence type="ECO:0000259" key="16">
    <source>
        <dbReference type="PROSITE" id="PS50963"/>
    </source>
</evidence>
<keyword evidence="6" id="KW-0677">Repeat</keyword>
<evidence type="ECO:0000313" key="18">
    <source>
        <dbReference type="Proteomes" id="UP001460270"/>
    </source>
</evidence>
<dbReference type="PRINTS" id="PR01265">
    <property type="entry name" value="LINKMODULE"/>
</dbReference>
<dbReference type="CDD" id="cd03520">
    <property type="entry name" value="Link_domain_CSPGs_modules_2_4"/>
    <property type="match status" value="1"/>
</dbReference>
<sequence>MDIFQMLLNIKHILWLYCLCEAASATATNALAIIRPVKGLLSGKVTLPCFFSTIPTSPPIISPNGTIIYNRDYLRIKWTRIDSFSESTVLVAQNGVIKIGSIYRNRVSVPSHPEDVGDASLTMVKLRASDAGTYRCEVMYGIEDTRDTVNLDVSGVVFHYRASTSRYTLDYSKAIQACQNVGATIATYEQLKAAYEDGFDQCDAGWIADQTVRYPITRPRKGCYGNLKTKPGVRSYGIRKPSDTYDVYCYVDKLDGEVFYAPVTKKMTLEEAREECKKRHSVLATPGQLHAAWRQGLDQCDYGWLSDGSARHPVSVPRIQCGGGLLGVRTMYRYKNQTGFPNANTRLGAYCFKEYGSIIYVFDKYGPGTSYSPRTRRVIYHFLPTIKEDDEETTETPILPLTDFDIDDFTKVPFVESVPRGDVFPGTSDSTDTTDTTESVSDLDDHSVIKISTIQPDIPLPYDSHSIEPMSVEGTTEETVVNLTITTDLTSDSANITTSVEVSSEIMITDVSPSFEVPFSTTDEVGEIQTQKPSTPSPIIITSTSSQSTPFTDSTTSPVTSHAGTCVGNQSQIKFTEESTSQQRRLLSRNPQQHPHLFLALKSHLIKSRIDVSDMSYQSPVSTFSPDQMSSTSHSLVPTISPMSEVTVAQGTETGSSSTFVTPVDSSKTTMMRSTLQPEIITETSSKDTTFQTGSLLLSTDMTIMSQASGATSSEATKPTITTTHDISSESDRTVSSSVPSDITAFHTDDISSQTTIVESLPSSYGSTLFPEDTSFLSSSTIEGSSEGTDTFTKESLITATTTLGLATSISTKAFTPSIAKVTSTETITSSKPTATPISSLYSTEKQTSFSGATGTGTQSQQTLPTMASIATSSEELGSGDTTTDKLSSGSTIISGATTEAASSVYSSEKSTPESTFTQQSESSTKSPLVSSSPAEEDTSSHSTSETSSKVELKQVPHLHLLLWTRVKLLMMRSTLQPDIITETSSKDSTFQTGLLLLSTETIILSQTSSITSGEITKPIFTTREDFSRESDKDSAGLYELQTSKPITSPGMSTSQVTFTDTEMESSTSTQEDGDLETSPDSSGENVFETTTKLPMRFTETTDETEIDNTIITSDKSTLPSQHFTEFHVATSQSPTVSENGSGVFIDESSSEDDEGSASAAPTETSVLYTFSTIPSTSLLSSATMPKSTLSHVTPFSSLATKSSSVPVTTQPSSFDTNFHSTITPEDSISSQATVFIESSSPITTSKLFSTVDTTVKTTTFVSSEKHASSAVTSQFLVEQTVTATNAEETKKNTSLFPSIVSTKSTDILEETDGATVTPVSSPNVITVESKMTSSHSASFSIYQPQSIQ</sequence>
<dbReference type="GO" id="GO:0007155">
    <property type="term" value="P:cell adhesion"/>
    <property type="evidence" value="ECO:0007669"/>
    <property type="project" value="InterPro"/>
</dbReference>
<feature type="disulfide bond" evidence="12">
    <location>
        <begin position="202"/>
        <end position="223"/>
    </location>
</feature>
<name>A0AAW0PP01_9GOBI</name>
<dbReference type="Pfam" id="PF07686">
    <property type="entry name" value="V-set"/>
    <property type="match status" value="1"/>
</dbReference>
<feature type="compositionally biased region" description="Polar residues" evidence="13">
    <location>
        <begin position="709"/>
        <end position="726"/>
    </location>
</feature>
<evidence type="ECO:0000256" key="12">
    <source>
        <dbReference type="PROSITE-ProRule" id="PRU00323"/>
    </source>
</evidence>
<organism evidence="17 18">
    <name type="scientific">Mugilogobius chulae</name>
    <name type="common">yellowstripe goby</name>
    <dbReference type="NCBI Taxonomy" id="88201"/>
    <lineage>
        <taxon>Eukaryota</taxon>
        <taxon>Metazoa</taxon>
        <taxon>Chordata</taxon>
        <taxon>Craniata</taxon>
        <taxon>Vertebrata</taxon>
        <taxon>Euteleostomi</taxon>
        <taxon>Actinopterygii</taxon>
        <taxon>Neopterygii</taxon>
        <taxon>Teleostei</taxon>
        <taxon>Neoteleostei</taxon>
        <taxon>Acanthomorphata</taxon>
        <taxon>Gobiaria</taxon>
        <taxon>Gobiiformes</taxon>
        <taxon>Gobioidei</taxon>
        <taxon>Gobiidae</taxon>
        <taxon>Gobionellinae</taxon>
        <taxon>Mugilogobius</taxon>
    </lineage>
</organism>
<evidence type="ECO:0000256" key="14">
    <source>
        <dbReference type="SAM" id="SignalP"/>
    </source>
</evidence>
<evidence type="ECO:0008006" key="19">
    <source>
        <dbReference type="Google" id="ProtNLM"/>
    </source>
</evidence>
<evidence type="ECO:0000259" key="15">
    <source>
        <dbReference type="PROSITE" id="PS50835"/>
    </source>
</evidence>
<feature type="compositionally biased region" description="Polar residues" evidence="13">
    <location>
        <begin position="873"/>
        <end position="887"/>
    </location>
</feature>
<dbReference type="EMBL" id="JBBPFD010000003">
    <property type="protein sequence ID" value="KAK7933715.1"/>
    <property type="molecule type" value="Genomic_DNA"/>
</dbReference>
<dbReference type="Gene3D" id="3.10.100.10">
    <property type="entry name" value="Mannose-Binding Protein A, subunit A"/>
    <property type="match status" value="2"/>
</dbReference>
<keyword evidence="2" id="KW-0964">Secreted</keyword>
<dbReference type="GO" id="GO:0001501">
    <property type="term" value="P:skeletal system development"/>
    <property type="evidence" value="ECO:0007669"/>
    <property type="project" value="TreeGrafter"/>
</dbReference>
<keyword evidence="10" id="KW-0325">Glycoprotein</keyword>
<evidence type="ECO:0000256" key="6">
    <source>
        <dbReference type="ARBA" id="ARBA00022737"/>
    </source>
</evidence>
<dbReference type="GO" id="GO:0007417">
    <property type="term" value="P:central nervous system development"/>
    <property type="evidence" value="ECO:0007669"/>
    <property type="project" value="TreeGrafter"/>
</dbReference>
<proteinExistence type="predicted"/>
<reference evidence="18" key="1">
    <citation type="submission" date="2024-04" db="EMBL/GenBank/DDBJ databases">
        <title>Salinicola lusitanus LLJ914,a marine bacterium isolated from the Okinawa Trough.</title>
        <authorList>
            <person name="Li J."/>
        </authorList>
    </citation>
    <scope>NUCLEOTIDE SEQUENCE [LARGE SCALE GENOMIC DNA]</scope>
</reference>
<feature type="region of interest" description="Disordered" evidence="13">
    <location>
        <begin position="904"/>
        <end position="951"/>
    </location>
</feature>
<feature type="disulfide bond" evidence="12">
    <location>
        <begin position="300"/>
        <end position="321"/>
    </location>
</feature>
<dbReference type="InterPro" id="IPR016186">
    <property type="entry name" value="C-type_lectin-like/link_sf"/>
</dbReference>
<dbReference type="FunFam" id="3.10.100.10:FF:000002">
    <property type="entry name" value="Hyaluronan proteoglycan link protein 1"/>
    <property type="match status" value="1"/>
</dbReference>
<evidence type="ECO:0000256" key="13">
    <source>
        <dbReference type="SAM" id="MobiDB-lite"/>
    </source>
</evidence>
<feature type="compositionally biased region" description="Low complexity" evidence="13">
    <location>
        <begin position="913"/>
        <end position="933"/>
    </location>
</feature>
<keyword evidence="8" id="KW-0654">Proteoglycan</keyword>
<evidence type="ECO:0000256" key="7">
    <source>
        <dbReference type="ARBA" id="ARBA00022837"/>
    </source>
</evidence>
<dbReference type="InterPro" id="IPR013106">
    <property type="entry name" value="Ig_V-set"/>
</dbReference>
<accession>A0AAW0PP01</accession>
<dbReference type="Pfam" id="PF00193">
    <property type="entry name" value="Xlink"/>
    <property type="match status" value="2"/>
</dbReference>
<keyword evidence="9 12" id="KW-1015">Disulfide bond</keyword>
<dbReference type="GO" id="GO:0072534">
    <property type="term" value="C:perineuronal net"/>
    <property type="evidence" value="ECO:0007669"/>
    <property type="project" value="TreeGrafter"/>
</dbReference>
<feature type="compositionally biased region" description="Polar residues" evidence="13">
    <location>
        <begin position="1079"/>
        <end position="1088"/>
    </location>
</feature>
<dbReference type="PROSITE" id="PS50963">
    <property type="entry name" value="LINK_2"/>
    <property type="match status" value="2"/>
</dbReference>
<keyword evidence="3" id="KW-0272">Extracellular matrix</keyword>